<dbReference type="InterPro" id="IPR051911">
    <property type="entry name" value="SDR_oxidoreductase"/>
</dbReference>
<dbReference type="Gene3D" id="3.40.50.720">
    <property type="entry name" value="NAD(P)-binding Rossmann-like Domain"/>
    <property type="match status" value="1"/>
</dbReference>
<dbReference type="SUPFAM" id="SSF51735">
    <property type="entry name" value="NAD(P)-binding Rossmann-fold domains"/>
    <property type="match status" value="1"/>
</dbReference>
<name>A0A9P4QJA1_9PLEO</name>
<dbReference type="InterPro" id="IPR002347">
    <property type="entry name" value="SDR_fam"/>
</dbReference>
<dbReference type="PANTHER" id="PTHR43976">
    <property type="entry name" value="SHORT CHAIN DEHYDROGENASE"/>
    <property type="match status" value="1"/>
</dbReference>
<accession>A0A9P4QJA1</accession>
<evidence type="ECO:0000256" key="3">
    <source>
        <dbReference type="ARBA" id="ARBA00023002"/>
    </source>
</evidence>
<reference evidence="5" key="1">
    <citation type="journal article" date="2020" name="Stud. Mycol.">
        <title>101 Dothideomycetes genomes: a test case for predicting lifestyles and emergence of pathogens.</title>
        <authorList>
            <person name="Haridas S."/>
            <person name="Albert R."/>
            <person name="Binder M."/>
            <person name="Bloem J."/>
            <person name="Labutti K."/>
            <person name="Salamov A."/>
            <person name="Andreopoulos B."/>
            <person name="Baker S."/>
            <person name="Barry K."/>
            <person name="Bills G."/>
            <person name="Bluhm B."/>
            <person name="Cannon C."/>
            <person name="Castanera R."/>
            <person name="Culley D."/>
            <person name="Daum C."/>
            <person name="Ezra D."/>
            <person name="Gonzalez J."/>
            <person name="Henrissat B."/>
            <person name="Kuo A."/>
            <person name="Liang C."/>
            <person name="Lipzen A."/>
            <person name="Lutzoni F."/>
            <person name="Magnuson J."/>
            <person name="Mondo S."/>
            <person name="Nolan M."/>
            <person name="Ohm R."/>
            <person name="Pangilinan J."/>
            <person name="Park H.-J."/>
            <person name="Ramirez L."/>
            <person name="Alfaro M."/>
            <person name="Sun H."/>
            <person name="Tritt A."/>
            <person name="Yoshinaga Y."/>
            <person name="Zwiers L.-H."/>
            <person name="Turgeon B."/>
            <person name="Goodwin S."/>
            <person name="Spatafora J."/>
            <person name="Crous P."/>
            <person name="Grigoriev I."/>
        </authorList>
    </citation>
    <scope>NUCLEOTIDE SEQUENCE</scope>
    <source>
        <strain evidence="5">CBS 125425</strain>
    </source>
</reference>
<dbReference type="OrthoDB" id="1274115at2759"/>
<keyword evidence="2" id="KW-0521">NADP</keyword>
<comment type="similarity">
    <text evidence="1 4">Belongs to the short-chain dehydrogenases/reductases (SDR) family.</text>
</comment>
<dbReference type="InterPro" id="IPR036291">
    <property type="entry name" value="NAD(P)-bd_dom_sf"/>
</dbReference>
<protein>
    <submittedName>
        <fullName evidence="5">NAD(P)-binding protein</fullName>
    </submittedName>
</protein>
<dbReference type="InterPro" id="IPR020904">
    <property type="entry name" value="Sc_DH/Rdtase_CS"/>
</dbReference>
<dbReference type="Pfam" id="PF00106">
    <property type="entry name" value="adh_short"/>
    <property type="match status" value="1"/>
</dbReference>
<dbReference type="AlphaFoldDB" id="A0A9P4QJA1"/>
<comment type="caution">
    <text evidence="5">The sequence shown here is derived from an EMBL/GenBank/DDBJ whole genome shotgun (WGS) entry which is preliminary data.</text>
</comment>
<dbReference type="EMBL" id="ML996438">
    <property type="protein sequence ID" value="KAF2726563.1"/>
    <property type="molecule type" value="Genomic_DNA"/>
</dbReference>
<evidence type="ECO:0000256" key="1">
    <source>
        <dbReference type="ARBA" id="ARBA00006484"/>
    </source>
</evidence>
<keyword evidence="6" id="KW-1185">Reference proteome</keyword>
<keyword evidence="3" id="KW-0560">Oxidoreductase</keyword>
<gene>
    <name evidence="5" type="ORF">EJ04DRAFT_179213</name>
</gene>
<dbReference type="Proteomes" id="UP000799444">
    <property type="component" value="Unassembled WGS sequence"/>
</dbReference>
<dbReference type="GO" id="GO:0016491">
    <property type="term" value="F:oxidoreductase activity"/>
    <property type="evidence" value="ECO:0007669"/>
    <property type="project" value="UniProtKB-KW"/>
</dbReference>
<dbReference type="PANTHER" id="PTHR43976:SF16">
    <property type="entry name" value="SHORT-CHAIN DEHYDROGENASE_REDUCTASE FAMILY PROTEIN"/>
    <property type="match status" value="1"/>
</dbReference>
<evidence type="ECO:0000256" key="2">
    <source>
        <dbReference type="ARBA" id="ARBA00022857"/>
    </source>
</evidence>
<proteinExistence type="inferred from homology"/>
<evidence type="ECO:0000256" key="4">
    <source>
        <dbReference type="RuleBase" id="RU000363"/>
    </source>
</evidence>
<sequence>MPRVFFITGSNRGIGHATGQLVLDQGEYLVATARNPALLSFNNTTSDNYLALKLDVTSPSDIHAALAAALDKFKRIDVVVNNVAFGLLDPLESITDAQMRHQFDVNFFPMVTITREAIRIMRKQSPSGGFILQVSSNAGLVGMPAMSGYCASKFALEGFTESVRQEVHPDWKIKIMAVQLGHCATEAMKYSMVYGEKEVAGYDHLPSMRKAAVEWEGVGVPPSGVAKAFYKLSQMEDPPLRASVTPDCLEYARKKLKDTEELLFREDLVELAMSSAA</sequence>
<dbReference type="PRINTS" id="PR00081">
    <property type="entry name" value="GDHRDH"/>
</dbReference>
<evidence type="ECO:0000313" key="6">
    <source>
        <dbReference type="Proteomes" id="UP000799444"/>
    </source>
</evidence>
<evidence type="ECO:0000313" key="5">
    <source>
        <dbReference type="EMBL" id="KAF2726563.1"/>
    </source>
</evidence>
<organism evidence="5 6">
    <name type="scientific">Polyplosphaeria fusca</name>
    <dbReference type="NCBI Taxonomy" id="682080"/>
    <lineage>
        <taxon>Eukaryota</taxon>
        <taxon>Fungi</taxon>
        <taxon>Dikarya</taxon>
        <taxon>Ascomycota</taxon>
        <taxon>Pezizomycotina</taxon>
        <taxon>Dothideomycetes</taxon>
        <taxon>Pleosporomycetidae</taxon>
        <taxon>Pleosporales</taxon>
        <taxon>Tetraplosphaeriaceae</taxon>
        <taxon>Polyplosphaeria</taxon>
    </lineage>
</organism>
<dbReference type="PRINTS" id="PR00080">
    <property type="entry name" value="SDRFAMILY"/>
</dbReference>
<dbReference type="PROSITE" id="PS00061">
    <property type="entry name" value="ADH_SHORT"/>
    <property type="match status" value="1"/>
</dbReference>